<dbReference type="Proteomes" id="UP000271650">
    <property type="component" value="Chromosome"/>
</dbReference>
<evidence type="ECO:0000313" key="2">
    <source>
        <dbReference type="Proteomes" id="UP000271650"/>
    </source>
</evidence>
<accession>A0ACD5HQJ7</accession>
<proteinExistence type="predicted"/>
<sequence>MNISVKNADDNMAFVNDEMGGVHPLDPLSVEEMREAVQILRDGRQLSGRVRFMSAALREPTKAEVIAYESGQPQAREAHFILLDNGDGQTYEAVVSLTERCVKSWSHMSGVQPPIHVDEFVECENTVKANPEWQAALRKRGITDFENAIVDPWSAGNFGDEQFPGHRLARGYTWMRTSHDDVGYGRPVDGVVAIVDLNTMTVLKVEDNGVVPLPPPSGNYTATAVGSIRDDLKPLDIVQLDGPSFSVDGYAVSWQKWKFRIGFTPREGLVLYCIGYADRGRERPILYRASLSEMVVPYGDPGPIHSKKNAFDVGEYGIGRLVNSLELGCDCLGNIKYFDGIMTDSRGGVVVIPKAVCMHEEDHGTLWKHTDWRTNHTEVRRSRRLVVSSFATVGNYDYGFFWYFYQSGDIQLEVKLTGCLSVGALPPDVQPKYGVMVSPQLYAPIHQHFFNFRLHFMIDGEGNSVYEVDTVPETQGPHNPLGNGCYPQTTLLRSEAEAQRVINPLAGRYWKVINPNVRNNVGQPVGYKIVHGENVLPFASPDSSVMKRAGFMRSHLWVTAYDPSEMYASGDYINQHPGGDGLPAYVAKDRPLENSDVVVWYTCGHHHIPRPEDWPVMPVAYIGFILRPVGFFDANPAMDTPPPELRASCEVQ</sequence>
<protein>
    <submittedName>
        <fullName evidence="1">Primary-amine oxidase</fullName>
    </submittedName>
</protein>
<evidence type="ECO:0000313" key="1">
    <source>
        <dbReference type="EMBL" id="XRI77987.1"/>
    </source>
</evidence>
<organism evidence="1 2">
    <name type="scientific">Acidithiobacillus sulfuriphilus</name>
    <dbReference type="NCBI Taxonomy" id="1867749"/>
    <lineage>
        <taxon>Bacteria</taxon>
        <taxon>Pseudomonadati</taxon>
        <taxon>Pseudomonadota</taxon>
        <taxon>Acidithiobacillia</taxon>
        <taxon>Acidithiobacillales</taxon>
        <taxon>Acidithiobacillaceae</taxon>
        <taxon>Acidithiobacillus</taxon>
    </lineage>
</organism>
<name>A0ACD5HQJ7_9PROT</name>
<gene>
    <name evidence="1" type="ORF">EC580_004750</name>
</gene>
<reference evidence="1 2" key="1">
    <citation type="journal article" date="2019" name="Int. J. Syst. Evol. Microbiol.">
        <title>Acidithiobacillus sulfuriphilus sp. nov.: an extremely acidophilic sulfur-oxidizing chemolithotroph isolated from a neutral pH environment.</title>
        <authorList>
            <person name="Falagan C."/>
            <person name="Moya-Beltran A."/>
            <person name="Castro M."/>
            <person name="Quatrini R."/>
            <person name="Johnson D.B."/>
        </authorList>
    </citation>
    <scope>NUCLEOTIDE SEQUENCE [LARGE SCALE GENOMIC DNA]</scope>
    <source>
        <strain evidence="1 2">CJ-2</strain>
    </source>
</reference>
<keyword evidence="2" id="KW-1185">Reference proteome</keyword>
<dbReference type="EMBL" id="CP127527">
    <property type="protein sequence ID" value="XRI77987.1"/>
    <property type="molecule type" value="Genomic_DNA"/>
</dbReference>